<dbReference type="OrthoDB" id="9796999at2"/>
<name>A0A2S7IJF6_9BACT</name>
<reference evidence="2" key="1">
    <citation type="submission" date="2018-02" db="EMBL/GenBank/DDBJ databases">
        <title>Genome sequencing of Solimonas sp. HR-BB.</title>
        <authorList>
            <person name="Lee Y."/>
            <person name="Jeon C.O."/>
        </authorList>
    </citation>
    <scope>NUCLEOTIDE SEQUENCE [LARGE SCALE GENOMIC DNA]</scope>
    <source>
        <strain evidence="2">HR-U</strain>
    </source>
</reference>
<organism evidence="1 2">
    <name type="scientific">Siphonobacter curvatus</name>
    <dbReference type="NCBI Taxonomy" id="2094562"/>
    <lineage>
        <taxon>Bacteria</taxon>
        <taxon>Pseudomonadati</taxon>
        <taxon>Bacteroidota</taxon>
        <taxon>Cytophagia</taxon>
        <taxon>Cytophagales</taxon>
        <taxon>Cytophagaceae</taxon>
        <taxon>Siphonobacter</taxon>
    </lineage>
</organism>
<keyword evidence="2" id="KW-1185">Reference proteome</keyword>
<dbReference type="Proteomes" id="UP000239590">
    <property type="component" value="Unassembled WGS sequence"/>
</dbReference>
<proteinExistence type="predicted"/>
<comment type="caution">
    <text evidence="1">The sequence shown here is derived from an EMBL/GenBank/DDBJ whole genome shotgun (WGS) entry which is preliminary data.</text>
</comment>
<dbReference type="AlphaFoldDB" id="A0A2S7IJF6"/>
<evidence type="ECO:0000313" key="1">
    <source>
        <dbReference type="EMBL" id="PQA56849.1"/>
    </source>
</evidence>
<evidence type="ECO:0008006" key="3">
    <source>
        <dbReference type="Google" id="ProtNLM"/>
    </source>
</evidence>
<sequence length="197" mass="23104">MEENTVETFCPQSPQHWRDWLHEHHATQQSVWLLFYKKKSGLSTLTWSEAVDEALCFGWIDSIRKPVSEEAFLQFFSRRKARSTWSKVNKEKIRVLMEQGLMMPAGFQSIEIAQQNGSWTILDEVEEGIIPEDLRVALEEKPRALAYFLQLSKTDTRNILQWLVLARRAETRQSRIAEVVERADQRLKPKFIQGTKK</sequence>
<accession>A0A2S7IJF6</accession>
<dbReference type="EMBL" id="PTRA01000002">
    <property type="protein sequence ID" value="PQA56849.1"/>
    <property type="molecule type" value="Genomic_DNA"/>
</dbReference>
<protein>
    <recommendedName>
        <fullName evidence="3">Bacteriocin-protection protein</fullName>
    </recommendedName>
</protein>
<evidence type="ECO:0000313" key="2">
    <source>
        <dbReference type="Proteomes" id="UP000239590"/>
    </source>
</evidence>
<dbReference type="RefSeq" id="WP_104714424.1">
    <property type="nucleotide sequence ID" value="NZ_PTRA01000002.1"/>
</dbReference>
<gene>
    <name evidence="1" type="ORF">C5O19_16055</name>
</gene>
<dbReference type="Pfam" id="PF13376">
    <property type="entry name" value="OmdA"/>
    <property type="match status" value="1"/>
</dbReference>